<protein>
    <submittedName>
        <fullName evidence="1">Uncharacterized protein</fullName>
    </submittedName>
</protein>
<keyword evidence="2" id="KW-1185">Reference proteome</keyword>
<organism evidence="1 2">
    <name type="scientific">Tripterygium wilfordii</name>
    <name type="common">Thunder God vine</name>
    <dbReference type="NCBI Taxonomy" id="458696"/>
    <lineage>
        <taxon>Eukaryota</taxon>
        <taxon>Viridiplantae</taxon>
        <taxon>Streptophyta</taxon>
        <taxon>Embryophyta</taxon>
        <taxon>Tracheophyta</taxon>
        <taxon>Spermatophyta</taxon>
        <taxon>Magnoliopsida</taxon>
        <taxon>eudicotyledons</taxon>
        <taxon>Gunneridae</taxon>
        <taxon>Pentapetalae</taxon>
        <taxon>rosids</taxon>
        <taxon>fabids</taxon>
        <taxon>Celastrales</taxon>
        <taxon>Celastraceae</taxon>
        <taxon>Tripterygium</taxon>
    </lineage>
</organism>
<evidence type="ECO:0000313" key="1">
    <source>
        <dbReference type="EMBL" id="KAF5747778.1"/>
    </source>
</evidence>
<gene>
    <name evidence="1" type="ORF">HS088_TW05G00505</name>
</gene>
<comment type="caution">
    <text evidence="1">The sequence shown here is derived from an EMBL/GenBank/DDBJ whole genome shotgun (WGS) entry which is preliminary data.</text>
</comment>
<sequence>MVWIEVECTISFMRDVMSVKGGCVDSFMEILMLGLSCCQRHHQRQSNGTGRKIEVTDELEGSCFSSTASESGASQTAWLTYQVIWSGGRSGLLLVYYYYYYYCYSLGCHT</sequence>
<name>A0A7J7DN64_TRIWF</name>
<accession>A0A7J7DN64</accession>
<evidence type="ECO:0000313" key="2">
    <source>
        <dbReference type="Proteomes" id="UP000593562"/>
    </source>
</evidence>
<dbReference type="InParanoid" id="A0A7J7DN64"/>
<reference evidence="1 2" key="1">
    <citation type="journal article" date="2020" name="Nat. Commun.">
        <title>Genome of Tripterygium wilfordii and identification of cytochrome P450 involved in triptolide biosynthesis.</title>
        <authorList>
            <person name="Tu L."/>
            <person name="Su P."/>
            <person name="Zhang Z."/>
            <person name="Gao L."/>
            <person name="Wang J."/>
            <person name="Hu T."/>
            <person name="Zhou J."/>
            <person name="Zhang Y."/>
            <person name="Zhao Y."/>
            <person name="Liu Y."/>
            <person name="Song Y."/>
            <person name="Tong Y."/>
            <person name="Lu Y."/>
            <person name="Yang J."/>
            <person name="Xu C."/>
            <person name="Jia M."/>
            <person name="Peters R.J."/>
            <person name="Huang L."/>
            <person name="Gao W."/>
        </authorList>
    </citation>
    <scope>NUCLEOTIDE SEQUENCE [LARGE SCALE GENOMIC DNA]</scope>
    <source>
        <strain evidence="2">cv. XIE 37</strain>
        <tissue evidence="1">Leaf</tissue>
    </source>
</reference>
<dbReference type="Proteomes" id="UP000593562">
    <property type="component" value="Unassembled WGS sequence"/>
</dbReference>
<proteinExistence type="predicted"/>
<dbReference type="EMBL" id="JAAARO010000005">
    <property type="protein sequence ID" value="KAF5747778.1"/>
    <property type="molecule type" value="Genomic_DNA"/>
</dbReference>
<dbReference type="AlphaFoldDB" id="A0A7J7DN64"/>